<evidence type="ECO:0000313" key="32">
    <source>
        <dbReference type="EMBL" id="MCO39744.1"/>
    </source>
</evidence>
<reference evidence="17 38" key="3">
    <citation type="submission" date="2018-06" db="EMBL/GenBank/DDBJ databases">
        <authorList>
            <consortium name="GenomeTrakr: Next Generation Sequencing Network for Food Pathogen Tracability"/>
        </authorList>
    </citation>
    <scope>NUCLEOTIDE SEQUENCE [LARGE SCALE GENOMIC DNA]</scope>
    <source>
        <strain evidence="32 36">FDA00013213</strain>
        <strain evidence="17 38">NYAG13B12507-5</strain>
    </source>
</reference>
<dbReference type="Proteomes" id="UP000285054">
    <property type="component" value="Unassembled WGS sequence"/>
</dbReference>
<dbReference type="InterPro" id="IPR008948">
    <property type="entry name" value="L-Aspartase-like"/>
</dbReference>
<evidence type="ECO:0000256" key="7">
    <source>
        <dbReference type="ARBA" id="ARBA00022755"/>
    </source>
</evidence>
<dbReference type="CDD" id="cd01360">
    <property type="entry name" value="Adenylsuccinate_lyase_1"/>
    <property type="match status" value="1"/>
</dbReference>
<dbReference type="Pfam" id="PF10397">
    <property type="entry name" value="ADSL_C"/>
    <property type="match status" value="1"/>
</dbReference>
<evidence type="ECO:0000313" key="26">
    <source>
        <dbReference type="EMBL" id="ECL0132008.1"/>
    </source>
</evidence>
<dbReference type="EMBL" id="RCRQ01000018">
    <property type="protein sequence ID" value="MCO39874.1"/>
    <property type="molecule type" value="Genomic_DNA"/>
</dbReference>
<evidence type="ECO:0000313" key="19">
    <source>
        <dbReference type="EMBL" id="EAG9857660.1"/>
    </source>
</evidence>
<evidence type="ECO:0000256" key="3">
    <source>
        <dbReference type="ARBA" id="ARBA00008273"/>
    </source>
</evidence>
<dbReference type="EMBL" id="DAAHUJ010000012">
    <property type="protein sequence ID" value="HAB7365330.1"/>
    <property type="molecule type" value="Genomic_DNA"/>
</dbReference>
<dbReference type="EMBL" id="AABGFX010000007">
    <property type="protein sequence ID" value="EAH3127712.1"/>
    <property type="molecule type" value="Genomic_DNA"/>
</dbReference>
<evidence type="ECO:0000313" key="24">
    <source>
        <dbReference type="EMBL" id="EAH1616942.1"/>
    </source>
</evidence>
<dbReference type="EMBL" id="AABEVI010000007">
    <property type="protein sequence ID" value="EAH0218972.1"/>
    <property type="molecule type" value="Genomic_DNA"/>
</dbReference>
<keyword evidence="7 13" id="KW-0658">Purine biosynthesis</keyword>
<feature type="domain" description="Adenylosuccinate lyase C-terminal" evidence="14">
    <location>
        <begin position="349"/>
        <end position="429"/>
    </location>
</feature>
<dbReference type="EMBL" id="AANOZB010000011">
    <property type="protein sequence ID" value="EDP8411173.1"/>
    <property type="molecule type" value="Genomic_DNA"/>
</dbReference>
<evidence type="ECO:0000256" key="2">
    <source>
        <dbReference type="ARBA" id="ARBA00004734"/>
    </source>
</evidence>
<comment type="catalytic activity">
    <reaction evidence="11">
        <text>N(6)-(1,2-dicarboxyethyl)-AMP = fumarate + AMP</text>
        <dbReference type="Rhea" id="RHEA:16853"/>
        <dbReference type="ChEBI" id="CHEBI:29806"/>
        <dbReference type="ChEBI" id="CHEBI:57567"/>
        <dbReference type="ChEBI" id="CHEBI:456215"/>
        <dbReference type="EC" id="4.3.2.2"/>
    </reaction>
    <physiologicalReaction direction="left-to-right" evidence="11">
        <dbReference type="Rhea" id="RHEA:16854"/>
    </physiologicalReaction>
</comment>
<reference evidence="34 37" key="1">
    <citation type="journal article" date="2018" name="BMC Genomics">
        <title>Genes significantly associated with lineage II food isolates of Listeria monocytogenes.</title>
        <authorList>
            <person name="Pirone-Davies C."/>
            <person name="Chen Y."/>
            <person name="Pightling A."/>
            <person name="Ryan G."/>
            <person name="Wang Y."/>
            <person name="Yao K."/>
            <person name="Hoffmann M."/>
            <person name="Allard M.W."/>
        </authorList>
    </citation>
    <scope>NUCLEOTIDE SEQUENCE [LARGE SCALE GENOMIC DNA]</scope>
    <source>
        <strain evidence="34 37">PNUSAL000190</strain>
    </source>
</reference>
<dbReference type="RefSeq" id="WP_003733238.1">
    <property type="nucleotide sequence ID" value="NZ_BAAFVE010000010.1"/>
</dbReference>
<dbReference type="Proteomes" id="UP000845014">
    <property type="component" value="Unassembled WGS sequence"/>
</dbReference>
<dbReference type="EMBL" id="AANOZB010000034">
    <property type="protein sequence ID" value="EDP8411715.1"/>
    <property type="molecule type" value="Genomic_DNA"/>
</dbReference>
<dbReference type="Proteomes" id="UP000269407">
    <property type="component" value="Unassembled WGS sequence"/>
</dbReference>
<evidence type="ECO:0000313" key="41">
    <source>
        <dbReference type="Proteomes" id="UP000470497"/>
    </source>
</evidence>
<evidence type="ECO:0000313" key="30">
    <source>
        <dbReference type="EMBL" id="EDP8411715.1"/>
    </source>
</evidence>
<dbReference type="EMBL" id="AAAIJX010000009">
    <property type="protein sequence ID" value="EAC4483736.1"/>
    <property type="molecule type" value="Genomic_DNA"/>
</dbReference>
<comment type="catalytic activity">
    <reaction evidence="9">
        <text>(2S)-2-[5-amino-1-(5-phospho-beta-D-ribosyl)imidazole-4-carboxamido]succinate = 5-amino-1-(5-phospho-beta-D-ribosyl)imidazole-4-carboxamide + fumarate</text>
        <dbReference type="Rhea" id="RHEA:23920"/>
        <dbReference type="ChEBI" id="CHEBI:29806"/>
        <dbReference type="ChEBI" id="CHEBI:58443"/>
        <dbReference type="ChEBI" id="CHEBI:58475"/>
        <dbReference type="EC" id="4.3.2.2"/>
    </reaction>
    <physiologicalReaction direction="left-to-right" evidence="9">
        <dbReference type="Rhea" id="RHEA:23921"/>
    </physiologicalReaction>
</comment>
<dbReference type="GO" id="GO:0006189">
    <property type="term" value="P:'de novo' IMP biosynthetic process"/>
    <property type="evidence" value="ECO:0007669"/>
    <property type="project" value="UniProtKB-UniPathway"/>
</dbReference>
<dbReference type="GO" id="GO:0004018">
    <property type="term" value="F:N6-(1,2-dicarboxyethyl)AMP AMP-lyase (fumarate-forming) activity"/>
    <property type="evidence" value="ECO:0007669"/>
    <property type="project" value="UniProtKB-UniRule"/>
</dbReference>
<evidence type="ECO:0000313" key="28">
    <source>
        <dbReference type="EMBL" id="EDN9630927.1"/>
    </source>
</evidence>
<evidence type="ECO:0000256" key="5">
    <source>
        <dbReference type="ARBA" id="ARBA00017058"/>
    </source>
</evidence>
<keyword evidence="6" id="KW-0963">Cytoplasm</keyword>
<evidence type="ECO:0000313" key="40">
    <source>
        <dbReference type="Proteomes" id="UP000458487"/>
    </source>
</evidence>
<dbReference type="InterPro" id="IPR000362">
    <property type="entry name" value="Fumarate_lyase_fam"/>
</dbReference>
<evidence type="ECO:0000313" key="42">
    <source>
        <dbReference type="Proteomes" id="UP000478945"/>
    </source>
</evidence>
<comment type="pathway">
    <text evidence="2 13">Purine metabolism; AMP biosynthesis via de novo pathway; AMP from IMP: step 2/2.</text>
</comment>
<evidence type="ECO:0000313" key="36">
    <source>
        <dbReference type="Proteomes" id="UP000269407"/>
    </source>
</evidence>
<dbReference type="UniPathway" id="UPA00075">
    <property type="reaction ID" value="UER00336"/>
</dbReference>
<comment type="similarity">
    <text evidence="3 13">Belongs to the lyase 1 family. Adenylosuccinate lyase subfamily.</text>
</comment>
<dbReference type="EMBL" id="AAAIJX010000043">
    <property type="protein sequence ID" value="EAC4484371.1"/>
    <property type="molecule type" value="Genomic_DNA"/>
</dbReference>
<accession>A0A418RUN0</accession>
<dbReference type="InterPro" id="IPR024083">
    <property type="entry name" value="Fumarase/histidase_N"/>
</dbReference>
<dbReference type="PRINTS" id="PR00149">
    <property type="entry name" value="FUMRATELYASE"/>
</dbReference>
<evidence type="ECO:0000313" key="17">
    <source>
        <dbReference type="EMBL" id="EAD8147027.1"/>
    </source>
</evidence>
<dbReference type="EMBL" id="AANDQG010000007">
    <property type="protein sequence ID" value="EDN9630507.1"/>
    <property type="molecule type" value="Genomic_DNA"/>
</dbReference>
<dbReference type="Proteomes" id="UP000470497">
    <property type="component" value="Unassembled WGS sequence"/>
</dbReference>
<dbReference type="EMBL" id="AANDQG010000032">
    <property type="protein sequence ID" value="EDN9630927.1"/>
    <property type="molecule type" value="Genomic_DNA"/>
</dbReference>
<dbReference type="Proteomes" id="UP000193519">
    <property type="component" value="Chromosome"/>
</dbReference>
<evidence type="ECO:0000313" key="45">
    <source>
        <dbReference type="Proteomes" id="UP000529135"/>
    </source>
</evidence>
<gene>
    <name evidence="24" type="primary">purB</name>
    <name evidence="34" type="synonym">purb</name>
    <name evidence="35" type="ORF">BES38_14475</name>
    <name evidence="17" type="ORF">CD20_13150</name>
    <name evidence="23" type="ORF">D4271_10435</name>
    <name evidence="24" type="ORF">D4271_16210</name>
    <name evidence="19" type="ORF">D4C60_11700</name>
    <name evidence="20" type="ORF">D4C60_16370</name>
    <name evidence="21" type="ORF">D4D89_11640</name>
    <name evidence="22" type="ORF">D4D89_16250</name>
    <name evidence="25" type="ORF">D5M70_10370</name>
    <name evidence="32" type="ORF">DOV25_14940</name>
    <name evidence="33" type="ORF">DOV25_15670</name>
    <name evidence="34" type="ORF">DYZ50_02750</name>
    <name evidence="15" type="ORF">E0I39_12610</name>
    <name evidence="16" type="ORF">E0I39_15955</name>
    <name evidence="18" type="ORF">E1V33_11755</name>
    <name evidence="26" type="ORF">FJU19_12955</name>
    <name evidence="29" type="ORF">G3R95_002748</name>
    <name evidence="30" type="ORF">G3R95_003318</name>
    <name evidence="27" type="ORF">GI230_12940</name>
    <name evidence="28" type="ORF">GI230_15185</name>
    <name evidence="31" type="ORF">GYO01_14535</name>
</gene>
<evidence type="ECO:0000256" key="8">
    <source>
        <dbReference type="ARBA" id="ARBA00023239"/>
    </source>
</evidence>
<evidence type="ECO:0000256" key="11">
    <source>
        <dbReference type="ARBA" id="ARBA00049115"/>
    </source>
</evidence>
<sequence length="430" mass="49085">MLERYTRKEMGNIWTEQNRYQAWLEVEILACEAWAELGDIPKEDVAKIRANAKFDVDRIHEIELETRHDVVAFTRSVSESLGAERKWVHYGLTSTDVVDTANSYLLKQANEILRKDLENFIAIIGEKAKEHKYTVTMGRTHGVHAEPTTFGLKLALWYEEMKRNLERFNFAADGVEFGKISGAVGTYANIDPFVETYVCEKLGTTPAPISTQTLQRDRHAEYLATLALIATSVEKFAVEVRALQKSEVREVEEFFAKGQKGSSAMPHKRNPIGSENVTGLARVIRGHMVTAYENVPLWHERDISHSSAERIILPDSTILLDYILNRFGNIVKNLTVFPENMKRNMDRTLGLIYSQRVLLALIDKGLAREAAYDVVQPRAMEAWEKQVPFRELVEQDATITENLSAEEIADCFDYNYHLKNVDLIFDRLGL</sequence>
<evidence type="ECO:0000313" key="22">
    <source>
        <dbReference type="EMBL" id="EAH0219853.1"/>
    </source>
</evidence>
<evidence type="ECO:0000256" key="4">
    <source>
        <dbReference type="ARBA" id="ARBA00012339"/>
    </source>
</evidence>
<protein>
    <recommendedName>
        <fullName evidence="5 12">Adenylosuccinate lyase</fullName>
        <shortName evidence="13">ASL</shortName>
        <ecNumber evidence="4 12">4.3.2.2</ecNumber>
    </recommendedName>
    <alternativeName>
        <fullName evidence="10 13">Adenylosuccinase</fullName>
    </alternativeName>
</protein>
<dbReference type="SUPFAM" id="SSF48557">
    <property type="entry name" value="L-aspartase-like"/>
    <property type="match status" value="1"/>
</dbReference>
<dbReference type="SMART" id="SM00998">
    <property type="entry name" value="ADSL_C"/>
    <property type="match status" value="1"/>
</dbReference>
<keyword evidence="8 13" id="KW-0456">Lyase</keyword>
<dbReference type="Proteomes" id="UP000413786">
    <property type="component" value="Unassembled WGS sequence"/>
</dbReference>
<dbReference type="Gene3D" id="1.20.200.10">
    <property type="entry name" value="Fumarase/aspartase (Central domain)"/>
    <property type="match status" value="1"/>
</dbReference>
<evidence type="ECO:0000313" key="33">
    <source>
        <dbReference type="EMBL" id="MCO39874.1"/>
    </source>
</evidence>
<dbReference type="InterPro" id="IPR004769">
    <property type="entry name" value="Pur_lyase"/>
</dbReference>
<evidence type="ECO:0000313" key="23">
    <source>
        <dbReference type="EMBL" id="EAH1615827.1"/>
    </source>
</evidence>
<evidence type="ECO:0000313" key="15">
    <source>
        <dbReference type="EMBL" id="EAC4483736.1"/>
    </source>
</evidence>
<evidence type="ECO:0000313" key="25">
    <source>
        <dbReference type="EMBL" id="EAH3127712.1"/>
    </source>
</evidence>
<dbReference type="Proteomes" id="UP000529135">
    <property type="component" value="Unassembled WGS sequence"/>
</dbReference>
<dbReference type="InterPro" id="IPR022761">
    <property type="entry name" value="Fumarate_lyase_N"/>
</dbReference>
<dbReference type="PANTHER" id="PTHR43172">
    <property type="entry name" value="ADENYLOSUCCINATE LYASE"/>
    <property type="match status" value="1"/>
</dbReference>
<dbReference type="UniPathway" id="UPA00074">
    <property type="reaction ID" value="UER00132"/>
</dbReference>
<name>A0A418RUN0_LISMN</name>
<dbReference type="NCBIfam" id="TIGR00928">
    <property type="entry name" value="purB"/>
    <property type="match status" value="1"/>
</dbReference>
<dbReference type="Pfam" id="PF00206">
    <property type="entry name" value="Lyase_1"/>
    <property type="match status" value="1"/>
</dbReference>
<dbReference type="EMBL" id="RCRQ01000009">
    <property type="protein sequence ID" value="MCO39744.1"/>
    <property type="molecule type" value="Genomic_DNA"/>
</dbReference>
<evidence type="ECO:0000313" key="34">
    <source>
        <dbReference type="EMBL" id="RJZ19266.1"/>
    </source>
</evidence>
<dbReference type="PANTHER" id="PTHR43172:SF1">
    <property type="entry name" value="ADENYLOSUCCINATE LYASE"/>
    <property type="match status" value="1"/>
</dbReference>
<evidence type="ECO:0000313" key="44">
    <source>
        <dbReference type="Proteomes" id="UP000525068"/>
    </source>
</evidence>
<dbReference type="EMBL" id="AABFMV010000007">
    <property type="protein sequence ID" value="EAH1615827.1"/>
    <property type="molecule type" value="Genomic_DNA"/>
</dbReference>
<dbReference type="Gene3D" id="1.10.40.30">
    <property type="entry name" value="Fumarase/aspartase (C-terminal domain)"/>
    <property type="match status" value="1"/>
</dbReference>
<dbReference type="PROSITE" id="PS00163">
    <property type="entry name" value="FUMARATE_LYASES"/>
    <property type="match status" value="1"/>
</dbReference>
<dbReference type="EMBL" id="AAARIE010000014">
    <property type="protein sequence ID" value="EAE2660837.1"/>
    <property type="molecule type" value="Genomic_DNA"/>
</dbReference>
<evidence type="ECO:0000256" key="13">
    <source>
        <dbReference type="RuleBase" id="RU361172"/>
    </source>
</evidence>
<evidence type="ECO:0000313" key="43">
    <source>
        <dbReference type="Proteomes" id="UP000517258"/>
    </source>
</evidence>
<dbReference type="PRINTS" id="PR00145">
    <property type="entry name" value="ARGSUCLYASE"/>
</dbReference>
<organism evidence="24 44">
    <name type="scientific">Listeria monocytogenes</name>
    <dbReference type="NCBI Taxonomy" id="1639"/>
    <lineage>
        <taxon>Bacteria</taxon>
        <taxon>Bacillati</taxon>
        <taxon>Bacillota</taxon>
        <taxon>Bacilli</taxon>
        <taxon>Bacillales</taxon>
        <taxon>Listeriaceae</taxon>
        <taxon>Listeria</taxon>
    </lineage>
</organism>
<dbReference type="EMBL" id="AABEQV010000042">
    <property type="protein sequence ID" value="EAG9858565.1"/>
    <property type="molecule type" value="Genomic_DNA"/>
</dbReference>
<evidence type="ECO:0000313" key="37">
    <source>
        <dbReference type="Proteomes" id="UP000285054"/>
    </source>
</evidence>
<evidence type="ECO:0000259" key="14">
    <source>
        <dbReference type="SMART" id="SM00998"/>
    </source>
</evidence>
<reference evidence="31 47" key="2">
    <citation type="journal article" date="2018" name="Genome Biol.">
        <title>SKESA: strategic k-mer extension for scrupulous assemblies.</title>
        <authorList>
            <person name="Souvorov A."/>
            <person name="Agarwala R."/>
            <person name="Lipman D.J."/>
        </authorList>
    </citation>
    <scope>NUCLEOTIDE SEQUENCE [LARGE SCALE GENOMIC DNA]</scope>
    <source>
        <strain evidence="31 47">CFIAFB20160079</strain>
    </source>
</reference>
<dbReference type="Proteomes" id="UP000478945">
    <property type="component" value="Unassembled WGS sequence"/>
</dbReference>
<dbReference type="EMBL" id="AABEVI010000051">
    <property type="protein sequence ID" value="EAH0219853.1"/>
    <property type="molecule type" value="Genomic_DNA"/>
</dbReference>
<proteinExistence type="inferred from homology"/>
<evidence type="ECO:0000313" key="38">
    <source>
        <dbReference type="Proteomes" id="UP000371553"/>
    </source>
</evidence>
<evidence type="ECO:0000313" key="35">
    <source>
        <dbReference type="EMBL" id="UUJ79529.1"/>
    </source>
</evidence>
<dbReference type="AlphaFoldDB" id="A0A418RUN0"/>
<dbReference type="InterPro" id="IPR019468">
    <property type="entry name" value="AdenyloSucc_lyase_C"/>
</dbReference>
<dbReference type="GO" id="GO:0070626">
    <property type="term" value="F:(S)-2-(5-amino-1-(5-phospho-D-ribosyl)imidazole-4-carboxamido) succinate lyase (fumarate-forming) activity"/>
    <property type="evidence" value="ECO:0007669"/>
    <property type="project" value="TreeGrafter"/>
</dbReference>
<evidence type="ECO:0000256" key="1">
    <source>
        <dbReference type="ARBA" id="ARBA00004706"/>
    </source>
</evidence>
<dbReference type="FunFam" id="1.20.200.10:FF:000008">
    <property type="entry name" value="Adenylosuccinate lyase"/>
    <property type="match status" value="1"/>
</dbReference>
<dbReference type="Proteomes" id="UP000458487">
    <property type="component" value="Unassembled WGS sequence"/>
</dbReference>
<dbReference type="Proteomes" id="UP000371553">
    <property type="component" value="Unassembled WGS sequence"/>
</dbReference>
<evidence type="ECO:0000313" key="18">
    <source>
        <dbReference type="EMBL" id="EAE2660837.1"/>
    </source>
</evidence>
<dbReference type="FunFam" id="1.10.40.30:FF:000007">
    <property type="entry name" value="Adenylosuccinate lyase"/>
    <property type="match status" value="1"/>
</dbReference>
<dbReference type="EMBL" id="AABFMV010000039">
    <property type="protein sequence ID" value="EAH1616942.1"/>
    <property type="molecule type" value="Genomic_DNA"/>
</dbReference>
<evidence type="ECO:0000256" key="12">
    <source>
        <dbReference type="NCBIfam" id="TIGR00928"/>
    </source>
</evidence>
<evidence type="ECO:0000313" key="21">
    <source>
        <dbReference type="EMBL" id="EAH0218972.1"/>
    </source>
</evidence>
<dbReference type="EMBL" id="AAAPCR010000013">
    <property type="protein sequence ID" value="EAD8147027.1"/>
    <property type="molecule type" value="Genomic_DNA"/>
</dbReference>
<dbReference type="Proteomes" id="UP000383365">
    <property type="component" value="Unassembled WGS sequence"/>
</dbReference>
<dbReference type="GO" id="GO:0005829">
    <property type="term" value="C:cytosol"/>
    <property type="evidence" value="ECO:0007669"/>
    <property type="project" value="TreeGrafter"/>
</dbReference>
<dbReference type="EC" id="4.3.2.2" evidence="4 12"/>
<dbReference type="Proteomes" id="UP000517258">
    <property type="component" value="Unassembled WGS sequence"/>
</dbReference>
<dbReference type="KEGG" id="lmoe:BN418_2129"/>
<evidence type="ECO:0000256" key="6">
    <source>
        <dbReference type="ARBA" id="ARBA00022490"/>
    </source>
</evidence>
<reference evidence="35" key="6">
    <citation type="submission" date="2022-06" db="EMBL/GenBank/DDBJ databases">
        <title>Complete genomes of Listeria monocytogenes strains L58-55 and 6179.</title>
        <authorList>
            <person name="Schmitz-Esser S."/>
            <person name="Tibbs-Cortes B.W."/>
        </authorList>
    </citation>
    <scope>NUCLEOTIDE SEQUENCE</scope>
    <source>
        <strain evidence="35">L58-55</strain>
    </source>
</reference>
<evidence type="ECO:0000313" key="20">
    <source>
        <dbReference type="EMBL" id="EAG9858565.1"/>
    </source>
</evidence>
<dbReference type="EMBL" id="QXKO01000007">
    <property type="protein sequence ID" value="RJZ19266.1"/>
    <property type="molecule type" value="Genomic_DNA"/>
</dbReference>
<evidence type="ECO:0000256" key="10">
    <source>
        <dbReference type="ARBA" id="ARBA00030717"/>
    </source>
</evidence>
<evidence type="ECO:0000313" key="46">
    <source>
        <dbReference type="Proteomes" id="UP000548826"/>
    </source>
</evidence>
<dbReference type="GO" id="GO:0044208">
    <property type="term" value="P:'de novo' AMP biosynthetic process"/>
    <property type="evidence" value="ECO:0007669"/>
    <property type="project" value="UniProtKB-UniPathway"/>
</dbReference>
<evidence type="ECO:0000313" key="47">
    <source>
        <dbReference type="Proteomes" id="UP000845014"/>
    </source>
</evidence>
<dbReference type="InterPro" id="IPR020557">
    <property type="entry name" value="Fumarate_lyase_CS"/>
</dbReference>
<dbReference type="EMBL" id="AABEQV010000007">
    <property type="protein sequence ID" value="EAG9857660.1"/>
    <property type="molecule type" value="Genomic_DNA"/>
</dbReference>
<dbReference type="EMBL" id="AAJEKY010000010">
    <property type="protein sequence ID" value="ECL0132008.1"/>
    <property type="molecule type" value="Genomic_DNA"/>
</dbReference>
<evidence type="ECO:0000313" key="39">
    <source>
        <dbReference type="Proteomes" id="UP000413786"/>
    </source>
</evidence>
<evidence type="ECO:0000256" key="9">
    <source>
        <dbReference type="ARBA" id="ARBA00024477"/>
    </source>
</evidence>
<evidence type="ECO:0000313" key="27">
    <source>
        <dbReference type="EMBL" id="EDN9630507.1"/>
    </source>
</evidence>
<evidence type="ECO:0000313" key="16">
    <source>
        <dbReference type="EMBL" id="EAC4484371.1"/>
    </source>
</evidence>
<dbReference type="Proteomes" id="UP000548826">
    <property type="component" value="Unassembled WGS sequence"/>
</dbReference>
<dbReference type="Gene3D" id="1.10.275.10">
    <property type="entry name" value="Fumarase/aspartase (N-terminal domain)"/>
    <property type="match status" value="1"/>
</dbReference>
<dbReference type="Proteomes" id="UP000525068">
    <property type="component" value="Unassembled WGS sequence"/>
</dbReference>
<reference evidence="31" key="5">
    <citation type="submission" date="2020-01" db="EMBL/GenBank/DDBJ databases">
        <authorList>
            <consortium name="NCBI Pathogen Detection Project"/>
        </authorList>
    </citation>
    <scope>NUCLEOTIDE SEQUENCE</scope>
    <source>
        <strain evidence="31">CFIAFB20160079</strain>
    </source>
</reference>
<evidence type="ECO:0000313" key="31">
    <source>
        <dbReference type="EMBL" id="HAB7365330.1"/>
    </source>
</evidence>
<reference evidence="43 44" key="4">
    <citation type="submission" date="2019-04" db="EMBL/GenBank/DDBJ databases">
        <authorList>
            <person name="Ashton P.M."/>
            <person name="Dallman T."/>
            <person name="Nair S."/>
            <person name="De Pinna E."/>
            <person name="Peters T."/>
            <person name="Grant K."/>
        </authorList>
    </citation>
    <scope>NUCLEOTIDE SEQUENCE [LARGE SCALE GENOMIC DNA]</scope>
    <source>
        <strain evidence="19 46">429821</strain>
        <strain evidence="24 44">562417</strain>
        <strain evidence="25 45">562428</strain>
        <strain evidence="21 43">563356</strain>
        <strain evidence="15 39">688377</strain>
        <strain evidence="26 42">760311</strain>
        <strain evidence="27 40">833351</strain>
        <strain evidence="29 41">883775</strain>
        <strain evidence="18">RL15000161</strain>
    </source>
</reference>
<evidence type="ECO:0000313" key="29">
    <source>
        <dbReference type="EMBL" id="EDP8411173.1"/>
    </source>
</evidence>
<comment type="pathway">
    <text evidence="1 13">Purine metabolism; IMP biosynthesis via de novo pathway; 5-amino-1-(5-phospho-D-ribosyl)imidazole-4-carboxamide from 5-amino-1-(5-phospho-D-ribosyl)imidazole-4-carboxylate: step 2/2.</text>
</comment>
<dbReference type="EMBL" id="CP098507">
    <property type="protein sequence ID" value="UUJ79529.1"/>
    <property type="molecule type" value="Genomic_DNA"/>
</dbReference>
<dbReference type="FunFam" id="1.10.275.10:FF:000006">
    <property type="entry name" value="Adenylosuccinate lyase"/>
    <property type="match status" value="1"/>
</dbReference>